<dbReference type="GO" id="GO:0005789">
    <property type="term" value="C:endoplasmic reticulum membrane"/>
    <property type="evidence" value="ECO:0007669"/>
    <property type="project" value="UniProtKB-SubCell"/>
</dbReference>
<evidence type="ECO:0000313" key="11">
    <source>
        <dbReference type="EMBL" id="EEE59362.1"/>
    </source>
</evidence>
<comment type="function">
    <text evidence="1">Subunit of the oligosaccharyl transferase (OST) complex that catalyzes the initial transfer of a defined glycan (Glc(3)Man(9)GlcNAc(2) in eukaryotes) from the lipid carrier dolichol-pyrophosphate to an asparagine residue within an Asn-X-Ser/Thr consensus motif in nascent polypeptide chains, the first step in protein N-glycosylation. N-glycosylation occurs cotranslationally and the complex associates with the Sec61 complex at the channel-forming translocon complex that mediates protein translocation across the endoplasmic reticulum (ER). All subunits are required for a maximal enzyme activity.</text>
</comment>
<feature type="signal peptide" evidence="10">
    <location>
        <begin position="1"/>
        <end position="23"/>
    </location>
</feature>
<evidence type="ECO:0000256" key="1">
    <source>
        <dbReference type="ARBA" id="ARBA00002791"/>
    </source>
</evidence>
<accession>B9F9B4</accession>
<keyword evidence="9" id="KW-0472">Membrane</keyword>
<gene>
    <name evidence="11" type="ORF">OsJ_11457</name>
</gene>
<dbReference type="InterPro" id="IPR021149">
    <property type="entry name" value="OligosaccharylTrfase_OST3/OST6"/>
</dbReference>
<dbReference type="AlphaFoldDB" id="B9F9B4"/>
<keyword evidence="5" id="KW-0812">Transmembrane</keyword>
<dbReference type="PANTHER" id="PTHR12692:SF0">
    <property type="entry name" value="GH11935P"/>
    <property type="match status" value="1"/>
</dbReference>
<evidence type="ECO:0000256" key="6">
    <source>
        <dbReference type="ARBA" id="ARBA00022729"/>
    </source>
</evidence>
<evidence type="ECO:0000256" key="2">
    <source>
        <dbReference type="ARBA" id="ARBA00004477"/>
    </source>
</evidence>
<evidence type="ECO:0000256" key="3">
    <source>
        <dbReference type="ARBA" id="ARBA00009561"/>
    </source>
</evidence>
<keyword evidence="6 10" id="KW-0732">Signal</keyword>
<dbReference type="EMBL" id="CM000140">
    <property type="protein sequence ID" value="EEE59362.1"/>
    <property type="molecule type" value="Genomic_DNA"/>
</dbReference>
<dbReference type="FunFam" id="3.40.30.10:FF:000205">
    <property type="entry name" value="Probable dolichyl-diphosphooligosaccharide--protein glycosyltransferase subunit 3"/>
    <property type="match status" value="1"/>
</dbReference>
<evidence type="ECO:0000256" key="8">
    <source>
        <dbReference type="ARBA" id="ARBA00022989"/>
    </source>
</evidence>
<evidence type="ECO:0000256" key="9">
    <source>
        <dbReference type="ARBA" id="ARBA00023136"/>
    </source>
</evidence>
<name>B9F9B4_ORYSJ</name>
<feature type="chain" id="PRO_5002881227" evidence="10">
    <location>
        <begin position="24"/>
        <end position="339"/>
    </location>
</feature>
<dbReference type="Proteomes" id="UP000007752">
    <property type="component" value="Chromosome 3"/>
</dbReference>
<dbReference type="Gene3D" id="3.40.30.10">
    <property type="entry name" value="Glutaredoxin"/>
    <property type="match status" value="1"/>
</dbReference>
<comment type="subcellular location">
    <subcellularLocation>
        <location evidence="2">Endoplasmic reticulum membrane</location>
        <topology evidence="2">Multi-pass membrane protein</topology>
    </subcellularLocation>
</comment>
<dbReference type="PANTHER" id="PTHR12692">
    <property type="entry name" value="DOLICHYL-DIPHOSPHOOLIGOSACCHARIDE--PROTEIN GLYCOSYLTRANSFERASE-RELATED"/>
    <property type="match status" value="1"/>
</dbReference>
<protein>
    <submittedName>
        <fullName evidence="11">Uncharacterized protein</fullName>
    </submittedName>
</protein>
<comment type="subunit">
    <text evidence="4">Component of the oligosaccharyltransferase (OST) complex.</text>
</comment>
<reference evidence="11" key="1">
    <citation type="journal article" date="2005" name="PLoS Biol.">
        <title>The genomes of Oryza sativa: a history of duplications.</title>
        <authorList>
            <person name="Yu J."/>
            <person name="Wang J."/>
            <person name="Lin W."/>
            <person name="Li S."/>
            <person name="Li H."/>
            <person name="Zhou J."/>
            <person name="Ni P."/>
            <person name="Dong W."/>
            <person name="Hu S."/>
            <person name="Zeng C."/>
            <person name="Zhang J."/>
            <person name="Zhang Y."/>
            <person name="Li R."/>
            <person name="Xu Z."/>
            <person name="Li S."/>
            <person name="Li X."/>
            <person name="Zheng H."/>
            <person name="Cong L."/>
            <person name="Lin L."/>
            <person name="Yin J."/>
            <person name="Geng J."/>
            <person name="Li G."/>
            <person name="Shi J."/>
            <person name="Liu J."/>
            <person name="Lv H."/>
            <person name="Li J."/>
            <person name="Wang J."/>
            <person name="Deng Y."/>
            <person name="Ran L."/>
            <person name="Shi X."/>
            <person name="Wang X."/>
            <person name="Wu Q."/>
            <person name="Li C."/>
            <person name="Ren X."/>
            <person name="Wang J."/>
            <person name="Wang X."/>
            <person name="Li D."/>
            <person name="Liu D."/>
            <person name="Zhang X."/>
            <person name="Ji Z."/>
            <person name="Zhao W."/>
            <person name="Sun Y."/>
            <person name="Zhang Z."/>
            <person name="Bao J."/>
            <person name="Han Y."/>
            <person name="Dong L."/>
            <person name="Ji J."/>
            <person name="Chen P."/>
            <person name="Wu S."/>
            <person name="Liu J."/>
            <person name="Xiao Y."/>
            <person name="Bu D."/>
            <person name="Tan J."/>
            <person name="Yang L."/>
            <person name="Ye C."/>
            <person name="Zhang J."/>
            <person name="Xu J."/>
            <person name="Zhou Y."/>
            <person name="Yu Y."/>
            <person name="Zhang B."/>
            <person name="Zhuang S."/>
            <person name="Wei H."/>
            <person name="Liu B."/>
            <person name="Lei M."/>
            <person name="Yu H."/>
            <person name="Li Y."/>
            <person name="Xu H."/>
            <person name="Wei S."/>
            <person name="He X."/>
            <person name="Fang L."/>
            <person name="Zhang Z."/>
            <person name="Zhang Y."/>
            <person name="Huang X."/>
            <person name="Su Z."/>
            <person name="Tong W."/>
            <person name="Li J."/>
            <person name="Tong Z."/>
            <person name="Li S."/>
            <person name="Ye J."/>
            <person name="Wang L."/>
            <person name="Fang L."/>
            <person name="Lei T."/>
            <person name="Chen C."/>
            <person name="Chen H."/>
            <person name="Xu Z."/>
            <person name="Li H."/>
            <person name="Huang H."/>
            <person name="Zhang F."/>
            <person name="Xu H."/>
            <person name="Li N."/>
            <person name="Zhao C."/>
            <person name="Li S."/>
            <person name="Dong L."/>
            <person name="Huang Y."/>
            <person name="Li L."/>
            <person name="Xi Y."/>
            <person name="Qi Q."/>
            <person name="Li W."/>
            <person name="Zhang B."/>
            <person name="Hu W."/>
            <person name="Zhang Y."/>
            <person name="Tian X."/>
            <person name="Jiao Y."/>
            <person name="Liang X."/>
            <person name="Jin J."/>
            <person name="Gao L."/>
            <person name="Zheng W."/>
            <person name="Hao B."/>
            <person name="Liu S."/>
            <person name="Wang W."/>
            <person name="Yuan L."/>
            <person name="Cao M."/>
            <person name="McDermott J."/>
            <person name="Samudrala R."/>
            <person name="Wang J."/>
            <person name="Wong G.K."/>
            <person name="Yang H."/>
        </authorList>
    </citation>
    <scope>NUCLEOTIDE SEQUENCE [LARGE SCALE GENOMIC DNA]</scope>
</reference>
<organism evidence="11">
    <name type="scientific">Oryza sativa subsp. japonica</name>
    <name type="common">Rice</name>
    <dbReference type="NCBI Taxonomy" id="39947"/>
    <lineage>
        <taxon>Eukaryota</taxon>
        <taxon>Viridiplantae</taxon>
        <taxon>Streptophyta</taxon>
        <taxon>Embryophyta</taxon>
        <taxon>Tracheophyta</taxon>
        <taxon>Spermatophyta</taxon>
        <taxon>Magnoliopsida</taxon>
        <taxon>Liliopsida</taxon>
        <taxon>Poales</taxon>
        <taxon>Poaceae</taxon>
        <taxon>BOP clade</taxon>
        <taxon>Oryzoideae</taxon>
        <taxon>Oryzeae</taxon>
        <taxon>Oryzinae</taxon>
        <taxon>Oryza</taxon>
        <taxon>Oryza sativa</taxon>
    </lineage>
</organism>
<evidence type="ECO:0000256" key="7">
    <source>
        <dbReference type="ARBA" id="ARBA00022824"/>
    </source>
</evidence>
<dbReference type="Pfam" id="PF04756">
    <property type="entry name" value="OST3_OST6"/>
    <property type="match status" value="1"/>
</dbReference>
<evidence type="ECO:0000256" key="10">
    <source>
        <dbReference type="SAM" id="SignalP"/>
    </source>
</evidence>
<proteinExistence type="inferred from homology"/>
<evidence type="ECO:0000256" key="4">
    <source>
        <dbReference type="ARBA" id="ARBA00011157"/>
    </source>
</evidence>
<keyword evidence="8" id="KW-1133">Transmembrane helix</keyword>
<evidence type="ECO:0000256" key="5">
    <source>
        <dbReference type="ARBA" id="ARBA00022692"/>
    </source>
</evidence>
<reference evidence="11" key="2">
    <citation type="submission" date="2008-12" db="EMBL/GenBank/DDBJ databases">
        <title>Improved gene annotation of the rice (Oryza sativa) genomes.</title>
        <authorList>
            <person name="Wang J."/>
            <person name="Li R."/>
            <person name="Fan W."/>
            <person name="Huang Q."/>
            <person name="Zhang J."/>
            <person name="Zhou Y."/>
            <person name="Hu Y."/>
            <person name="Zi S."/>
            <person name="Li J."/>
            <person name="Ni P."/>
            <person name="Zheng H."/>
            <person name="Zhang Y."/>
            <person name="Zhao M."/>
            <person name="Hao Q."/>
            <person name="McDermott J."/>
            <person name="Samudrala R."/>
            <person name="Kristiansen K."/>
            <person name="Wong G.K.-S."/>
        </authorList>
    </citation>
    <scope>NUCLEOTIDE SEQUENCE</scope>
</reference>
<comment type="similarity">
    <text evidence="3">Belongs to the OST3/OST6 family.</text>
</comment>
<sequence length="339" mass="37274">MESPPHPLLLLLTLLVAAGAASAGADDLVAELQSLRSRSPSGVIHLTDTSITRFLSAPAPRPYSVLVFFDAASLHSKTDLHLPQLRREFALLSASFLAHNPASADLFFADIEFSESQHSFAQFGVNSLPHVRLVRPEHTRLAGSEQMDQSHFSRLADSMAEFVESRTGLEVGPIVRPPLVSRNQMILLVILFLVSIPFLIKRIMDGETLFHDRRVWMAGALFIYFFSVSGGDVRDHQAHADVHHRPVRSKQARVLLPGVWDAARRRGFCGWVLVHSRGAHDRHGDTLAGEGGEPADPAFYDAGGHDNWVVGSEEDFGNSEILLQSNTTLPQLLSDITDS</sequence>
<keyword evidence="7" id="KW-0256">Endoplasmic reticulum</keyword>